<dbReference type="GO" id="GO:0071949">
    <property type="term" value="F:FAD binding"/>
    <property type="evidence" value="ECO:0007669"/>
    <property type="project" value="InterPro"/>
</dbReference>
<dbReference type="Proteomes" id="UP000305948">
    <property type="component" value="Unassembled WGS sequence"/>
</dbReference>
<dbReference type="PANTHER" id="PTHR10909:SF382">
    <property type="entry name" value="ACYL-COENZYME A OXIDASE"/>
    <property type="match status" value="1"/>
</dbReference>
<evidence type="ECO:0000313" key="3">
    <source>
        <dbReference type="Proteomes" id="UP000305948"/>
    </source>
</evidence>
<dbReference type="InterPro" id="IPR055060">
    <property type="entry name" value="ACOX_C_alpha1"/>
</dbReference>
<dbReference type="GO" id="GO:0005504">
    <property type="term" value="F:fatty acid binding"/>
    <property type="evidence" value="ECO:0007669"/>
    <property type="project" value="TreeGrafter"/>
</dbReference>
<organism evidence="2 3">
    <name type="scientific">Heliocybe sulcata</name>
    <dbReference type="NCBI Taxonomy" id="5364"/>
    <lineage>
        <taxon>Eukaryota</taxon>
        <taxon>Fungi</taxon>
        <taxon>Dikarya</taxon>
        <taxon>Basidiomycota</taxon>
        <taxon>Agaricomycotina</taxon>
        <taxon>Agaricomycetes</taxon>
        <taxon>Gloeophyllales</taxon>
        <taxon>Gloeophyllaceae</taxon>
        <taxon>Heliocybe</taxon>
    </lineage>
</organism>
<dbReference type="AlphaFoldDB" id="A0A5C3MKZ1"/>
<evidence type="ECO:0000259" key="1">
    <source>
        <dbReference type="Pfam" id="PF22924"/>
    </source>
</evidence>
<gene>
    <name evidence="2" type="ORF">OE88DRAFT_1715137</name>
</gene>
<sequence length="573" mass="62849">MLSRSVPFRRTNSGLLQAERVKLSYERTKAIVQAYRLTANDILHLSEKYWEFHTDPILVTDGGAGTLSTIHYNLCSGTLAMFTAGRTDIARVLSDLLEFNLCGQYCLTELGHGLDAINLETTVTKLEDGQLELHTPAERAAKFMPPTVPCGIPCVAIVFARLIVRGEDRGVKPFLVPLHDGEQMYEGITSKQLPMRGGTDPVCHALTYFDRVLLPPTALLGGESKATDPRAAFFGNISRVISGTLSMGAFAVSALRIGCCVAGRYSLRRTVTDASERIQRPIISFSTQYIPVLVGIAQATVMRVFADVSHSRFTDSRNSLTVKHFIAAVFKTTVFQHVHTTLPPLGDRCGAQGLFEVNQLSVLHANMRGAAIAEGDILGISIRFAVEVVLGRIVPPPPLNSDHILARRETGLIQELRETMLEASGHRSRKNEAILLPQCQGLMEAIGHRLAIDSATEKGIDARIVKCYLASVMSLDEAWYVEREGFSRSVLKAALLDAATSLYPDMDHLLSTLQADLYVTAPIVSDDRWRAYTEALPSFRGQQGKRSDHYTRSLDMHADQGCRAGQGGLKAML</sequence>
<dbReference type="EMBL" id="ML213534">
    <property type="protein sequence ID" value="TFK45974.1"/>
    <property type="molecule type" value="Genomic_DNA"/>
</dbReference>
<dbReference type="SUPFAM" id="SSF47203">
    <property type="entry name" value="Acyl-CoA dehydrogenase C-terminal domain-like"/>
    <property type="match status" value="1"/>
</dbReference>
<dbReference type="GO" id="GO:0055088">
    <property type="term" value="P:lipid homeostasis"/>
    <property type="evidence" value="ECO:0007669"/>
    <property type="project" value="TreeGrafter"/>
</dbReference>
<dbReference type="GO" id="GO:0033540">
    <property type="term" value="P:fatty acid beta-oxidation using acyl-CoA oxidase"/>
    <property type="evidence" value="ECO:0007669"/>
    <property type="project" value="TreeGrafter"/>
</dbReference>
<dbReference type="GO" id="GO:0003997">
    <property type="term" value="F:acyl-CoA oxidase activity"/>
    <property type="evidence" value="ECO:0007669"/>
    <property type="project" value="InterPro"/>
</dbReference>
<dbReference type="Pfam" id="PF22924">
    <property type="entry name" value="ACOX_C_alpha1"/>
    <property type="match status" value="1"/>
</dbReference>
<accession>A0A5C3MKZ1</accession>
<dbReference type="InterPro" id="IPR046373">
    <property type="entry name" value="Acyl-CoA_Oxase/DH_mid-dom_sf"/>
</dbReference>
<protein>
    <submittedName>
        <fullName evidence="2">Acyl-CoA dehydrogenase NM domain-like protein</fullName>
    </submittedName>
</protein>
<evidence type="ECO:0000313" key="2">
    <source>
        <dbReference type="EMBL" id="TFK45974.1"/>
    </source>
</evidence>
<dbReference type="SUPFAM" id="SSF56645">
    <property type="entry name" value="Acyl-CoA dehydrogenase NM domain-like"/>
    <property type="match status" value="1"/>
</dbReference>
<name>A0A5C3MKZ1_9AGAM</name>
<dbReference type="Gene3D" id="2.40.110.10">
    <property type="entry name" value="Butyryl-CoA Dehydrogenase, subunit A, domain 2"/>
    <property type="match status" value="1"/>
</dbReference>
<reference evidence="2 3" key="1">
    <citation type="journal article" date="2019" name="Nat. Ecol. Evol.">
        <title>Megaphylogeny resolves global patterns of mushroom evolution.</title>
        <authorList>
            <person name="Varga T."/>
            <person name="Krizsan K."/>
            <person name="Foldi C."/>
            <person name="Dima B."/>
            <person name="Sanchez-Garcia M."/>
            <person name="Sanchez-Ramirez S."/>
            <person name="Szollosi G.J."/>
            <person name="Szarkandi J.G."/>
            <person name="Papp V."/>
            <person name="Albert L."/>
            <person name="Andreopoulos W."/>
            <person name="Angelini C."/>
            <person name="Antonin V."/>
            <person name="Barry K.W."/>
            <person name="Bougher N.L."/>
            <person name="Buchanan P."/>
            <person name="Buyck B."/>
            <person name="Bense V."/>
            <person name="Catcheside P."/>
            <person name="Chovatia M."/>
            <person name="Cooper J."/>
            <person name="Damon W."/>
            <person name="Desjardin D."/>
            <person name="Finy P."/>
            <person name="Geml J."/>
            <person name="Haridas S."/>
            <person name="Hughes K."/>
            <person name="Justo A."/>
            <person name="Karasinski D."/>
            <person name="Kautmanova I."/>
            <person name="Kiss B."/>
            <person name="Kocsube S."/>
            <person name="Kotiranta H."/>
            <person name="LaButti K.M."/>
            <person name="Lechner B.E."/>
            <person name="Liimatainen K."/>
            <person name="Lipzen A."/>
            <person name="Lukacs Z."/>
            <person name="Mihaltcheva S."/>
            <person name="Morgado L.N."/>
            <person name="Niskanen T."/>
            <person name="Noordeloos M.E."/>
            <person name="Ohm R.A."/>
            <person name="Ortiz-Santana B."/>
            <person name="Ovrebo C."/>
            <person name="Racz N."/>
            <person name="Riley R."/>
            <person name="Savchenko A."/>
            <person name="Shiryaev A."/>
            <person name="Soop K."/>
            <person name="Spirin V."/>
            <person name="Szebenyi C."/>
            <person name="Tomsovsky M."/>
            <person name="Tulloss R.E."/>
            <person name="Uehling J."/>
            <person name="Grigoriev I.V."/>
            <person name="Vagvolgyi C."/>
            <person name="Papp T."/>
            <person name="Martin F.M."/>
            <person name="Miettinen O."/>
            <person name="Hibbett D.S."/>
            <person name="Nagy L.G."/>
        </authorList>
    </citation>
    <scope>NUCLEOTIDE SEQUENCE [LARGE SCALE GENOMIC DNA]</scope>
    <source>
        <strain evidence="2 3">OMC1185</strain>
    </source>
</reference>
<dbReference type="PANTHER" id="PTHR10909">
    <property type="entry name" value="ELECTRON TRANSPORT OXIDOREDUCTASE"/>
    <property type="match status" value="1"/>
</dbReference>
<dbReference type="InterPro" id="IPR009100">
    <property type="entry name" value="AcylCoA_DH/oxidase_NM_dom_sf"/>
</dbReference>
<proteinExistence type="predicted"/>
<dbReference type="Gene3D" id="1.20.140.10">
    <property type="entry name" value="Butyryl-CoA Dehydrogenase, subunit A, domain 3"/>
    <property type="match status" value="1"/>
</dbReference>
<dbReference type="STRING" id="5364.A0A5C3MKZ1"/>
<dbReference type="GO" id="GO:0005777">
    <property type="term" value="C:peroxisome"/>
    <property type="evidence" value="ECO:0007669"/>
    <property type="project" value="InterPro"/>
</dbReference>
<keyword evidence="3" id="KW-1185">Reference proteome</keyword>
<dbReference type="InterPro" id="IPR012258">
    <property type="entry name" value="Acyl-CoA_oxidase"/>
</dbReference>
<feature type="domain" description="Acyl-CoA oxidase C-alpha1" evidence="1">
    <location>
        <begin position="247"/>
        <end position="377"/>
    </location>
</feature>
<dbReference type="InterPro" id="IPR036250">
    <property type="entry name" value="AcylCo_DH-like_C"/>
</dbReference>
<dbReference type="OrthoDB" id="538336at2759"/>